<proteinExistence type="predicted"/>
<evidence type="ECO:0000313" key="2">
    <source>
        <dbReference type="EMBL" id="KAG0267641.1"/>
    </source>
</evidence>
<comment type="caution">
    <text evidence="2">The sequence shown here is derived from an EMBL/GenBank/DDBJ whole genome shotgun (WGS) entry which is preliminary data.</text>
</comment>
<accession>A0A9P6QI28</accession>
<protein>
    <submittedName>
        <fullName evidence="2">Uncharacterized protein</fullName>
    </submittedName>
</protein>
<feature type="region of interest" description="Disordered" evidence="1">
    <location>
        <begin position="1"/>
        <end position="32"/>
    </location>
</feature>
<evidence type="ECO:0000256" key="1">
    <source>
        <dbReference type="SAM" id="MobiDB-lite"/>
    </source>
</evidence>
<dbReference type="Proteomes" id="UP000807716">
    <property type="component" value="Unassembled WGS sequence"/>
</dbReference>
<keyword evidence="3" id="KW-1185">Reference proteome</keyword>
<reference evidence="2" key="1">
    <citation type="journal article" date="2020" name="Fungal Divers.">
        <title>Resolving the Mortierellaceae phylogeny through synthesis of multi-gene phylogenetics and phylogenomics.</title>
        <authorList>
            <person name="Vandepol N."/>
            <person name="Liber J."/>
            <person name="Desiro A."/>
            <person name="Na H."/>
            <person name="Kennedy M."/>
            <person name="Barry K."/>
            <person name="Grigoriev I.V."/>
            <person name="Miller A.N."/>
            <person name="O'Donnell K."/>
            <person name="Stajich J.E."/>
            <person name="Bonito G."/>
        </authorList>
    </citation>
    <scope>NUCLEOTIDE SEQUENCE</scope>
    <source>
        <strain evidence="2">BC1065</strain>
    </source>
</reference>
<organism evidence="2 3">
    <name type="scientific">Actinomortierella ambigua</name>
    <dbReference type="NCBI Taxonomy" id="1343610"/>
    <lineage>
        <taxon>Eukaryota</taxon>
        <taxon>Fungi</taxon>
        <taxon>Fungi incertae sedis</taxon>
        <taxon>Mucoromycota</taxon>
        <taxon>Mortierellomycotina</taxon>
        <taxon>Mortierellomycetes</taxon>
        <taxon>Mortierellales</taxon>
        <taxon>Mortierellaceae</taxon>
        <taxon>Actinomortierella</taxon>
    </lineage>
</organism>
<dbReference type="OrthoDB" id="10350089at2759"/>
<name>A0A9P6QI28_9FUNG</name>
<evidence type="ECO:0000313" key="3">
    <source>
        <dbReference type="Proteomes" id="UP000807716"/>
    </source>
</evidence>
<gene>
    <name evidence="2" type="ORF">DFQ27_008544</name>
</gene>
<dbReference type="AlphaFoldDB" id="A0A9P6QI28"/>
<feature type="compositionally biased region" description="Acidic residues" evidence="1">
    <location>
        <begin position="1"/>
        <end position="15"/>
    </location>
</feature>
<sequence length="62" mass="7253">MEEDFHEDMLLDDDNSPMSLNDFEEHVDPRRGPGLAKVVDKNFFKDFPDLFDDDQPIQPVKT</sequence>
<dbReference type="EMBL" id="JAAAJB010000072">
    <property type="protein sequence ID" value="KAG0267641.1"/>
    <property type="molecule type" value="Genomic_DNA"/>
</dbReference>